<dbReference type="EMBL" id="LJZR01000040">
    <property type="protein sequence ID" value="KPQ33009.1"/>
    <property type="molecule type" value="Genomic_DNA"/>
</dbReference>
<comment type="caution">
    <text evidence="1">The sequence shown here is derived from an EMBL/GenBank/DDBJ whole genome shotgun (WGS) entry which is preliminary data.</text>
</comment>
<name>A0A0P8BH12_9CYAN</name>
<gene>
    <name evidence="1" type="ORF">HLUCCA11_19815</name>
</gene>
<accession>A0A0P8BH12</accession>
<organism evidence="1 2">
    <name type="scientific">Phormidesmis priestleyi Ana</name>
    <dbReference type="NCBI Taxonomy" id="1666911"/>
    <lineage>
        <taxon>Bacteria</taxon>
        <taxon>Bacillati</taxon>
        <taxon>Cyanobacteriota</taxon>
        <taxon>Cyanophyceae</taxon>
        <taxon>Leptolyngbyales</taxon>
        <taxon>Leptolyngbyaceae</taxon>
        <taxon>Phormidesmis</taxon>
    </lineage>
</organism>
<reference evidence="1 2" key="1">
    <citation type="submission" date="2015-09" db="EMBL/GenBank/DDBJ databases">
        <title>Identification and resolution of microdiversity through metagenomic sequencing of parallel consortia.</title>
        <authorList>
            <person name="Nelson W.C."/>
            <person name="Romine M.F."/>
            <person name="Lindemann S.R."/>
        </authorList>
    </citation>
    <scope>NUCLEOTIDE SEQUENCE [LARGE SCALE GENOMIC DNA]</scope>
    <source>
        <strain evidence="1">Ana</strain>
    </source>
</reference>
<dbReference type="AlphaFoldDB" id="A0A0P8BH12"/>
<evidence type="ECO:0000313" key="1">
    <source>
        <dbReference type="EMBL" id="KPQ33009.1"/>
    </source>
</evidence>
<protein>
    <submittedName>
        <fullName evidence="1">Uncharacterized protein</fullName>
    </submittedName>
</protein>
<evidence type="ECO:0000313" key="2">
    <source>
        <dbReference type="Proteomes" id="UP000050465"/>
    </source>
</evidence>
<sequence length="92" mass="9515">MLLELGEQGRGNARGEPVAGFAQGKAQATVGHQEVADLGFGCALGFVLGEFGEYLLLPAVERSAVEFFEEVGMAKVFSQQADVAADGALVAV</sequence>
<proteinExistence type="predicted"/>
<dbReference type="Proteomes" id="UP000050465">
    <property type="component" value="Unassembled WGS sequence"/>
</dbReference>
<dbReference type="STRING" id="1666911.HLUCCA11_19815"/>